<comment type="similarity">
    <text evidence="2">Belongs to the CPA3 antiporters (TC 2.A.63) subunit C family.</text>
</comment>
<dbReference type="InterPro" id="IPR050601">
    <property type="entry name" value="CPA3_antiporter_subunitC"/>
</dbReference>
<evidence type="ECO:0000256" key="4">
    <source>
        <dbReference type="ARBA" id="ARBA00022692"/>
    </source>
</evidence>
<keyword evidence="10" id="KW-1185">Reference proteome</keyword>
<evidence type="ECO:0000256" key="5">
    <source>
        <dbReference type="ARBA" id="ARBA00022989"/>
    </source>
</evidence>
<dbReference type="PANTHER" id="PTHR34583:SF2">
    <property type="entry name" value="ANTIPORTER SUBUNIT MNHC2-RELATED"/>
    <property type="match status" value="1"/>
</dbReference>
<dbReference type="Gene3D" id="1.10.287.3510">
    <property type="match status" value="1"/>
</dbReference>
<evidence type="ECO:0000256" key="1">
    <source>
        <dbReference type="ARBA" id="ARBA00004651"/>
    </source>
</evidence>
<evidence type="ECO:0000256" key="6">
    <source>
        <dbReference type="ARBA" id="ARBA00023136"/>
    </source>
</evidence>
<name>A0ABV5JTH3_9ACTN</name>
<keyword evidence="6 8" id="KW-0472">Membrane</keyword>
<gene>
    <name evidence="9" type="ORF">ACFFVD_14115</name>
</gene>
<dbReference type="RefSeq" id="WP_182633151.1">
    <property type="nucleotide sequence ID" value="NZ_JAALDM010000234.1"/>
</dbReference>
<dbReference type="PANTHER" id="PTHR34583">
    <property type="entry name" value="ANTIPORTER SUBUNIT MNHC2-RELATED"/>
    <property type="match status" value="1"/>
</dbReference>
<dbReference type="Pfam" id="PF00420">
    <property type="entry name" value="Oxidored_q2"/>
    <property type="match status" value="1"/>
</dbReference>
<reference evidence="9 10" key="1">
    <citation type="submission" date="2024-09" db="EMBL/GenBank/DDBJ databases">
        <authorList>
            <person name="Sun Q."/>
            <person name="Mori K."/>
        </authorList>
    </citation>
    <scope>NUCLEOTIDE SEQUENCE [LARGE SCALE GENOMIC DNA]</scope>
    <source>
        <strain evidence="9 10">CCM 7659</strain>
    </source>
</reference>
<dbReference type="InterPro" id="IPR039428">
    <property type="entry name" value="NUOK/Mnh_C1-like"/>
</dbReference>
<evidence type="ECO:0000256" key="7">
    <source>
        <dbReference type="SAM" id="MobiDB-lite"/>
    </source>
</evidence>
<organism evidence="9 10">
    <name type="scientific">Dietzia aerolata</name>
    <dbReference type="NCBI Taxonomy" id="595984"/>
    <lineage>
        <taxon>Bacteria</taxon>
        <taxon>Bacillati</taxon>
        <taxon>Actinomycetota</taxon>
        <taxon>Actinomycetes</taxon>
        <taxon>Mycobacteriales</taxon>
        <taxon>Dietziaceae</taxon>
        <taxon>Dietzia</taxon>
    </lineage>
</organism>
<evidence type="ECO:0000256" key="3">
    <source>
        <dbReference type="ARBA" id="ARBA00022475"/>
    </source>
</evidence>
<sequence>MTLAIMVGVLTGGGVYLMMQRGMVRVIFGLGLFSHAVNLLLLTSGVSAWRREPLADVNSTDVSADPLPQAFVLTAIVITLAVTVFMLSLAVVSRDDDTHDIPDPGDEPRADPDSASTGPPTTAGQERDA</sequence>
<feature type="transmembrane region" description="Helical" evidence="8">
    <location>
        <begin position="26"/>
        <end position="49"/>
    </location>
</feature>
<evidence type="ECO:0000256" key="2">
    <source>
        <dbReference type="ARBA" id="ARBA00010388"/>
    </source>
</evidence>
<protein>
    <submittedName>
        <fullName evidence="9">Sodium:proton antiporter</fullName>
    </submittedName>
</protein>
<feature type="compositionally biased region" description="Polar residues" evidence="7">
    <location>
        <begin position="114"/>
        <end position="129"/>
    </location>
</feature>
<evidence type="ECO:0000313" key="9">
    <source>
        <dbReference type="EMBL" id="MFB9260936.1"/>
    </source>
</evidence>
<comment type="caution">
    <text evidence="9">The sequence shown here is derived from an EMBL/GenBank/DDBJ whole genome shotgun (WGS) entry which is preliminary data.</text>
</comment>
<proteinExistence type="inferred from homology"/>
<feature type="compositionally biased region" description="Basic and acidic residues" evidence="7">
    <location>
        <begin position="95"/>
        <end position="112"/>
    </location>
</feature>
<feature type="transmembrane region" description="Helical" evidence="8">
    <location>
        <begin position="69"/>
        <end position="92"/>
    </location>
</feature>
<keyword evidence="5 8" id="KW-1133">Transmembrane helix</keyword>
<dbReference type="Proteomes" id="UP001589700">
    <property type="component" value="Unassembled WGS sequence"/>
</dbReference>
<dbReference type="EMBL" id="JBHMDY010000008">
    <property type="protein sequence ID" value="MFB9260936.1"/>
    <property type="molecule type" value="Genomic_DNA"/>
</dbReference>
<evidence type="ECO:0000256" key="8">
    <source>
        <dbReference type="SAM" id="Phobius"/>
    </source>
</evidence>
<keyword evidence="3" id="KW-1003">Cell membrane</keyword>
<keyword evidence="4 8" id="KW-0812">Transmembrane</keyword>
<comment type="subcellular location">
    <subcellularLocation>
        <location evidence="1">Cell membrane</location>
        <topology evidence="1">Multi-pass membrane protein</topology>
    </subcellularLocation>
</comment>
<accession>A0ABV5JTH3</accession>
<evidence type="ECO:0000313" key="10">
    <source>
        <dbReference type="Proteomes" id="UP001589700"/>
    </source>
</evidence>
<feature type="region of interest" description="Disordered" evidence="7">
    <location>
        <begin position="95"/>
        <end position="129"/>
    </location>
</feature>